<dbReference type="PANTHER" id="PTHR46017:SF1">
    <property type="entry name" value="ALPHA-MANNOSIDASE 2C1"/>
    <property type="match status" value="1"/>
</dbReference>
<feature type="domain" description="Glycoside hydrolase family 38 N-terminal" evidence="1">
    <location>
        <begin position="112"/>
        <end position="234"/>
    </location>
</feature>
<comment type="caution">
    <text evidence="2">The sequence shown here is derived from an EMBL/GenBank/DDBJ whole genome shotgun (WGS) entry which is preliminary data.</text>
</comment>
<dbReference type="GO" id="GO:0004559">
    <property type="term" value="F:alpha-mannosidase activity"/>
    <property type="evidence" value="ECO:0007669"/>
    <property type="project" value="InterPro"/>
</dbReference>
<dbReference type="EMBL" id="JAFGIX010000088">
    <property type="protein sequence ID" value="MBN1574792.1"/>
    <property type="molecule type" value="Genomic_DNA"/>
</dbReference>
<reference evidence="2" key="1">
    <citation type="journal article" date="2021" name="Environ. Microbiol.">
        <title>Genomic characterization of three novel Desulfobacterota classes expand the metabolic and phylogenetic diversity of the phylum.</title>
        <authorList>
            <person name="Murphy C.L."/>
            <person name="Biggerstaff J."/>
            <person name="Eichhorn A."/>
            <person name="Ewing E."/>
            <person name="Shahan R."/>
            <person name="Soriano D."/>
            <person name="Stewart S."/>
            <person name="VanMol K."/>
            <person name="Walker R."/>
            <person name="Walters P."/>
            <person name="Elshahed M.S."/>
            <person name="Youssef N.H."/>
        </authorList>
    </citation>
    <scope>NUCLEOTIDE SEQUENCE</scope>
    <source>
        <strain evidence="2">Zod_Metabat.24</strain>
    </source>
</reference>
<evidence type="ECO:0000259" key="1">
    <source>
        <dbReference type="Pfam" id="PF01074"/>
    </source>
</evidence>
<dbReference type="InterPro" id="IPR011330">
    <property type="entry name" value="Glyco_hydro/deAcase_b/a-brl"/>
</dbReference>
<evidence type="ECO:0000313" key="2">
    <source>
        <dbReference type="EMBL" id="MBN1574792.1"/>
    </source>
</evidence>
<protein>
    <recommendedName>
        <fullName evidence="1">Glycoside hydrolase family 38 N-terminal domain-containing protein</fullName>
    </recommendedName>
</protein>
<dbReference type="Gene3D" id="3.20.110.10">
    <property type="entry name" value="Glycoside hydrolase 38, N terminal domain"/>
    <property type="match status" value="1"/>
</dbReference>
<dbReference type="InterPro" id="IPR011013">
    <property type="entry name" value="Gal_mutarotase_sf_dom"/>
</dbReference>
<evidence type="ECO:0000313" key="3">
    <source>
        <dbReference type="Proteomes" id="UP000809273"/>
    </source>
</evidence>
<organism evidence="2 3">
    <name type="scientific">Candidatus Zymogenus saltonus</name>
    <dbReference type="NCBI Taxonomy" id="2844893"/>
    <lineage>
        <taxon>Bacteria</taxon>
        <taxon>Deltaproteobacteria</taxon>
        <taxon>Candidatus Zymogenia</taxon>
        <taxon>Candidatus Zymogeniales</taxon>
        <taxon>Candidatus Zymogenaceae</taxon>
        <taxon>Candidatus Zymogenus</taxon>
    </lineage>
</organism>
<dbReference type="Proteomes" id="UP000809273">
    <property type="component" value="Unassembled WGS sequence"/>
</dbReference>
<sequence length="882" mass="96068">MSLFERAREILTSERMPPLVLRAVARAAVGVIGLKMRLSDRREARREPGAKPPKGRLYLVDGYHGGVVFWDWLGIRGGGLWSVYNWPLCLRPPIERAICDDRFKVVLDLDAYTYEWMGREYPKGAGLIRRGIGTGRVELVNGTYAQPFAAAESGESFLRQIELGTGEIRSALGCDVTTFYSQEPSCFPQLPQILTAFGYKRAVFRTQWASFGTDPGHDAEMVSWLSPDGSGIPTIPRYKFQNYERQLKDHPGLAAGSLSMGDDIPDWAPESLAPFEKEARRRGIISPLVADLKDVNIPEAPLPRGVEMAKMENVSFTTVSEYARSADPPAESIFHDLDDIPCTLPWGLEAEGVPRAAAAAESALIVGERLDAAARFFGYSSQEARLIDAWKSFCLAQHHDLYVCGPWHSRAHGTSMSTVAIDYAKSARDTAEAVAREALSRLSSRPGGDVIVFNPAGNKRFDYVEVSVPRKALPSTPNSVALTDGLLEYPCQPCQVAAEDGESVRLGALVHAPSLGIVHLKLIPASDSKGKDRFREANGKIGLKLDVSPEGRVSLINGNGGVVIEGPFLTCGRDGRAHDSRDSASNVKWVADGPVFSRIEVEGSVAGLSFIQTLTEYRGTGRIAGRVGIDFGEEGAYLGPQIEDDEPGRACSVQDERKLCLALKSSKKRMWCASPFWIGEIKGERAASASWVGIEDGDGRGLALINRGTRGYYLDRNTGVFRNVLAWGPKEWIYASDDSITRGRSKYTMLRGKETFRYAIAPYASREEAEIAAAEVRLPLLAIFRGGGQDEERGELPPPFSALSVSPKSVIITAFLVRGGEIYARLWNGSDGKVEAEIVTAEGGPVYSAPLGLGVGGEELTGSRLTIPPWGIRAVRIGEETK</sequence>
<dbReference type="SUPFAM" id="SSF88713">
    <property type="entry name" value="Glycoside hydrolase/deacetylase"/>
    <property type="match status" value="1"/>
</dbReference>
<accession>A0A9D8KI25</accession>
<dbReference type="GO" id="GO:0030246">
    <property type="term" value="F:carbohydrate binding"/>
    <property type="evidence" value="ECO:0007669"/>
    <property type="project" value="InterPro"/>
</dbReference>
<dbReference type="InterPro" id="IPR027291">
    <property type="entry name" value="Glyco_hydro_38_N_sf"/>
</dbReference>
<dbReference type="GO" id="GO:0006013">
    <property type="term" value="P:mannose metabolic process"/>
    <property type="evidence" value="ECO:0007669"/>
    <property type="project" value="InterPro"/>
</dbReference>
<proteinExistence type="predicted"/>
<gene>
    <name evidence="2" type="ORF">JW984_16470</name>
</gene>
<reference evidence="2" key="2">
    <citation type="submission" date="2021-01" db="EMBL/GenBank/DDBJ databases">
        <authorList>
            <person name="Hahn C.R."/>
            <person name="Youssef N.H."/>
            <person name="Elshahed M."/>
        </authorList>
    </citation>
    <scope>NUCLEOTIDE SEQUENCE</scope>
    <source>
        <strain evidence="2">Zod_Metabat.24</strain>
    </source>
</reference>
<dbReference type="GO" id="GO:0009313">
    <property type="term" value="P:oligosaccharide catabolic process"/>
    <property type="evidence" value="ECO:0007669"/>
    <property type="project" value="TreeGrafter"/>
</dbReference>
<dbReference type="Pfam" id="PF01074">
    <property type="entry name" value="Glyco_hydro_38N"/>
    <property type="match status" value="1"/>
</dbReference>
<dbReference type="SUPFAM" id="SSF74650">
    <property type="entry name" value="Galactose mutarotase-like"/>
    <property type="match status" value="1"/>
</dbReference>
<dbReference type="InterPro" id="IPR000602">
    <property type="entry name" value="Glyco_hydro_38_N"/>
</dbReference>
<name>A0A9D8KI25_9DELT</name>
<dbReference type="PANTHER" id="PTHR46017">
    <property type="entry name" value="ALPHA-MANNOSIDASE 2C1"/>
    <property type="match status" value="1"/>
</dbReference>
<dbReference type="AlphaFoldDB" id="A0A9D8KI25"/>